<keyword evidence="2" id="KW-0963">Cytoplasm</keyword>
<reference evidence="8" key="1">
    <citation type="submission" date="2015-04" db="EMBL/GenBank/DDBJ databases">
        <authorList>
            <consortium name="Pathogen Informatics"/>
        </authorList>
    </citation>
    <scope>NUCLEOTIDE SEQUENCE [LARGE SCALE GENOMIC DNA]</scope>
    <source>
        <strain evidence="8">8A</strain>
    </source>
</reference>
<dbReference type="GO" id="GO:0005737">
    <property type="term" value="C:cytoplasm"/>
    <property type="evidence" value="ECO:0007669"/>
    <property type="project" value="UniProtKB-SubCell"/>
</dbReference>
<evidence type="ECO:0000256" key="3">
    <source>
        <dbReference type="ARBA" id="ARBA00022574"/>
    </source>
</evidence>
<evidence type="ECO:0000313" key="8">
    <source>
        <dbReference type="EMBL" id="CRG93024.1"/>
    </source>
</evidence>
<dbReference type="RefSeq" id="XP_028525846.1">
    <property type="nucleotide sequence ID" value="XM_028674890.1"/>
</dbReference>
<dbReference type="Gene3D" id="2.130.10.10">
    <property type="entry name" value="YVTN repeat-like/Quinoprotein amine dehydrogenase"/>
    <property type="match status" value="4"/>
</dbReference>
<comment type="subcellular location">
    <subcellularLocation>
        <location evidence="1">Cytoplasm</location>
    </subcellularLocation>
</comment>
<dbReference type="PANTHER" id="PTHR14344:SF3">
    <property type="entry name" value="WD REPEAT-CONTAINING PROTEIN 6"/>
    <property type="match status" value="1"/>
</dbReference>
<evidence type="ECO:0000256" key="1">
    <source>
        <dbReference type="ARBA" id="ARBA00004496"/>
    </source>
</evidence>
<dbReference type="GeneID" id="39729253"/>
<evidence type="ECO:0000313" key="9">
    <source>
        <dbReference type="Proteomes" id="UP000220797"/>
    </source>
</evidence>
<sequence>MINYKRICVNHGIKAICILDNFLVCASVGNTIKIINLINTEILLDCIVSTSSNIYGLIYKKGFNNSGILIAHGVHKIYFYELNICSNKCILKLLSKYCSNKWILKAKFLQCNEDDSKLYCKKNESNKLINEENVVVICLSNGSIILLDIYKGVSFYKYKFKGIHLLYSSDVYINEKKNFYKVLVAGGTPFNKILLWDFKINKKVKYWKKKKKKKIVLLENIQELNGHRGIIFKVKFFKKSKYICSVSDDREGRIWYRKRKEKEEKSMFKSNNNNIKNKFFNYRCIKVLSGHNARIWDIDICIFNEKFYFITCSEDSTCNVYEKNYKKYFKICNYNGNTVRCICFDSNLGIIISGSDNGTIYIRPIPSNIFENMHKKKEANFVSLSKSINNSILNKKEKKKIGIISEDSIENNKIFNCDYYYVDKNSVSSTCEGNVVKDIFKSNTDSFENNMNNKLENDNENFENNICDEVCAKNIVKTNDSVSFMFDYLNEKMKKNNDWIRSINHINLYDIIICTNLGCIYILKTEKSIIKLSLIYEEKKENHLLTSITYYGLNYICLGFSNGFCCFIFLKNENILNGSVKCDEKNKTTKYFKCFSHRISEMCLIPLSTKSYDNLIFSTECESIEDILYAFIKKEEIKKVNSSENIYTDNDIYNHSNFYQVVYNHDKKNMDNDSQNYLSNKNEFSISNFLLCNLDHTGNVKLFSIKNINSKIEINNILETEIDVKNKKSKIISMNYVMRQKKKKMGILIFIGDEYGCIFIVYIKIPIQLKSDNILYDFQNIHIKSKDKIRVHNNRKVFDIKIIDHFIYSCGKSGNIIKYQLFKDKNNIYTLYKLCLIKISYYSSIYKLLPMFIKSNSYEKEIRYIIKGNDNNKETKYNINNFSNIIKQNNDYSNDNEKLHDILICCFKEKKFVLYNLKDKIEYFSIDCGGFRRPLSIFMKSSENFTKTFSFCFCKEKIIYFYFKKLYNNHQCIPYQKIYINAGFHNKNVSFLIWLNKNYFCTCSEDGTLKIVHLEKIFENKKNKKCENNDIEGESKYISNDNNIIRNGFNKNNNYNIDYNNSKINNICSRKQLKKDIKNSRNELYYIFKKKPNYKKYKKEKKMNYLNYKMHIVQNIYNHSEPIFYICFLKNPFYYSNKLKILCSVGAKNSANIFYIFNDIYKTPILYHIEKLKVQKFSSNLRYLCVEGLYKILFSEPNKYLIQINIFIGTSIGYIFHYSGIYEFVIYENIVLSKIVEPANVICSYNLNSTVLSLNLKNIVLNNFENEENSNEKMKEMFSKKLQNNYLEKPRINVSKTIQKDYEKSSLFHENEFIEYNRDDNYTLQNDKNDDINHLLTYNDNNDQCKFRNNQNEIKDEIFVKRKIEKKLIQNILCCGLNNGMIKIYHYNLKLILMKEIQVHQNGINRICVKKGRNLIKIFSCGDDQSINILILEITIIENNIAFVIIQNTNFPNSHLSSIRSLNIFSDFLLSVSWDQYIYIWKLKKDKNKNIIIKKKKQIKISVYDVSCLNTFVIKKKKKKGIENTCIKEYPQIEEGSNNKNDSLKIKRRKYTYLKAYLCVSGSNGSIECFILKINK</sequence>
<proteinExistence type="inferred from homology"/>
<dbReference type="InterPro" id="IPR036322">
    <property type="entry name" value="WD40_repeat_dom_sf"/>
</dbReference>
<dbReference type="Pfam" id="PF00400">
    <property type="entry name" value="WD40"/>
    <property type="match status" value="3"/>
</dbReference>
<dbReference type="Proteomes" id="UP000220797">
    <property type="component" value="Unassembled WGS sequence"/>
</dbReference>
<dbReference type="InterPro" id="IPR001680">
    <property type="entry name" value="WD40_rpt"/>
</dbReference>
<evidence type="ECO:0000256" key="4">
    <source>
        <dbReference type="ARBA" id="ARBA00022694"/>
    </source>
</evidence>
<dbReference type="OrthoDB" id="5594999at2759"/>
<dbReference type="PROSITE" id="PS50082">
    <property type="entry name" value="WD_REPEATS_2"/>
    <property type="match status" value="1"/>
</dbReference>
<dbReference type="SUPFAM" id="SSF117289">
    <property type="entry name" value="Nucleoporin domain"/>
    <property type="match status" value="1"/>
</dbReference>
<keyword evidence="3 7" id="KW-0853">WD repeat</keyword>
<protein>
    <submittedName>
        <fullName evidence="8">Uncharacterized protein</fullName>
    </submittedName>
</protein>
<name>A0A1J1GKT9_PLAGA</name>
<evidence type="ECO:0000256" key="7">
    <source>
        <dbReference type="PROSITE-ProRule" id="PRU00221"/>
    </source>
</evidence>
<evidence type="ECO:0000256" key="6">
    <source>
        <dbReference type="ARBA" id="ARBA00038255"/>
    </source>
</evidence>
<dbReference type="InterPro" id="IPR051973">
    <property type="entry name" value="tRNA_Anticodon_Mtase-Reg"/>
</dbReference>
<dbReference type="OMA" id="VYDVSCL"/>
<keyword evidence="9" id="KW-1185">Reference proteome</keyword>
<comment type="similarity">
    <text evidence="6">Belongs to the WD repeat WDR6 family.</text>
</comment>
<keyword evidence="4" id="KW-0819">tRNA processing</keyword>
<dbReference type="InterPro" id="IPR015943">
    <property type="entry name" value="WD40/YVTN_repeat-like_dom_sf"/>
</dbReference>
<evidence type="ECO:0000256" key="5">
    <source>
        <dbReference type="ARBA" id="ARBA00022737"/>
    </source>
</evidence>
<dbReference type="GO" id="GO:0030488">
    <property type="term" value="P:tRNA methylation"/>
    <property type="evidence" value="ECO:0007669"/>
    <property type="project" value="TreeGrafter"/>
</dbReference>
<dbReference type="SMART" id="SM00320">
    <property type="entry name" value="WD40"/>
    <property type="match status" value="8"/>
</dbReference>
<evidence type="ECO:0000256" key="2">
    <source>
        <dbReference type="ARBA" id="ARBA00022490"/>
    </source>
</evidence>
<organism evidence="8 9">
    <name type="scientific">Plasmodium gallinaceum</name>
    <dbReference type="NCBI Taxonomy" id="5849"/>
    <lineage>
        <taxon>Eukaryota</taxon>
        <taxon>Sar</taxon>
        <taxon>Alveolata</taxon>
        <taxon>Apicomplexa</taxon>
        <taxon>Aconoidasida</taxon>
        <taxon>Haemosporida</taxon>
        <taxon>Plasmodiidae</taxon>
        <taxon>Plasmodium</taxon>
        <taxon>Plasmodium (Haemamoeba)</taxon>
    </lineage>
</organism>
<keyword evidence="5" id="KW-0677">Repeat</keyword>
<comment type="caution">
    <text evidence="8">The sequence shown here is derived from an EMBL/GenBank/DDBJ whole genome shotgun (WGS) entry which is preliminary data.</text>
</comment>
<gene>
    <name evidence="8" type="ORF">PGAL8A_00072800</name>
</gene>
<dbReference type="PANTHER" id="PTHR14344">
    <property type="entry name" value="WD REPEAT PROTEIN"/>
    <property type="match status" value="1"/>
</dbReference>
<dbReference type="VEuPathDB" id="PlasmoDB:PGAL8A_00072800"/>
<dbReference type="SUPFAM" id="SSF50978">
    <property type="entry name" value="WD40 repeat-like"/>
    <property type="match status" value="2"/>
</dbReference>
<accession>A0A1J1GKT9</accession>
<dbReference type="EMBL" id="CVMV01000004">
    <property type="protein sequence ID" value="CRG93024.1"/>
    <property type="molecule type" value="Genomic_DNA"/>
</dbReference>
<feature type="repeat" description="WD" evidence="7">
    <location>
        <begin position="224"/>
        <end position="255"/>
    </location>
</feature>